<dbReference type="RefSeq" id="YP_009287872.1">
    <property type="nucleotide sequence ID" value="NC_031080.1"/>
</dbReference>
<protein>
    <submittedName>
        <fullName evidence="1">Uncharacterized protein</fullName>
    </submittedName>
</protein>
<gene>
    <name evidence="1" type="ORF">SEA_TONENILI_8</name>
</gene>
<evidence type="ECO:0000313" key="2">
    <source>
        <dbReference type="Proteomes" id="UP000204231"/>
    </source>
</evidence>
<dbReference type="Proteomes" id="UP000204231">
    <property type="component" value="Segment"/>
</dbReference>
<name>A0A1C9EGY5_9CAUD</name>
<accession>A0A1C9EGY5</accession>
<dbReference type="EMBL" id="KX752698">
    <property type="protein sequence ID" value="AON96759.1"/>
    <property type="molecule type" value="Genomic_DNA"/>
</dbReference>
<dbReference type="KEGG" id="vg:29066406"/>
<organism evidence="1 2">
    <name type="scientific">Mycobacterium phage Tonenili</name>
    <dbReference type="NCBI Taxonomy" id="1891703"/>
    <lineage>
        <taxon>Viruses</taxon>
        <taxon>Duplodnaviria</taxon>
        <taxon>Heunggongvirae</taxon>
        <taxon>Uroviricota</taxon>
        <taxon>Caudoviricetes</taxon>
        <taxon>Ceeclamvirinae</taxon>
        <taxon>Bixzunavirus</taxon>
        <taxon>Bixzunavirus tonenili</taxon>
    </lineage>
</organism>
<proteinExistence type="predicted"/>
<reference evidence="1 2" key="1">
    <citation type="submission" date="2016-08" db="EMBL/GenBank/DDBJ databases">
        <authorList>
            <person name="Acevedo E."/>
            <person name="Azhar M."/>
            <person name="Golebiewska U.P."/>
            <person name="Grzywna D."/>
            <person name="Guardiola R."/>
            <person name="Jackson O."/>
            <person name="John N."/>
            <person name="Kanavatsas C."/>
            <person name="Khan S."/>
            <person name="Leong J."/>
            <person name="Mansilla E."/>
            <person name="Muladjanov Y."/>
            <person name="Nouel J."/>
            <person name="Oh S."/>
            <person name="Oppedisano M."/>
            <person name="Sajid A."/>
            <person name="Samper M."/>
            <person name="Ugbeva O."/>
            <person name="Delesalle V.A."/>
            <person name="Garlena R.A."/>
            <person name="Russell D.A."/>
            <person name="Pope W.H."/>
            <person name="Jacobs-Sera D."/>
            <person name="Hendrix R.W."/>
            <person name="Hatfull G.F."/>
        </authorList>
    </citation>
    <scope>NUCLEOTIDE SEQUENCE [LARGE SCALE GENOMIC DNA]</scope>
</reference>
<sequence>MRAEIVPFHVEVDTDADVSIHGDRFMVIPDRDEEVGICVKGQPGYLYMPPEAHPQLDEESVILLAGNIQVTWSVREWQALTVRMDELIAAGRRSREATFGVKS</sequence>
<dbReference type="GeneID" id="29066406"/>
<keyword evidence="2" id="KW-1185">Reference proteome</keyword>
<evidence type="ECO:0000313" key="1">
    <source>
        <dbReference type="EMBL" id="AON96759.1"/>
    </source>
</evidence>